<evidence type="ECO:0000313" key="2">
    <source>
        <dbReference type="Proteomes" id="UP001597351"/>
    </source>
</evidence>
<dbReference type="EMBL" id="JBHUGD010000001">
    <property type="protein sequence ID" value="MFD1945457.1"/>
    <property type="molecule type" value="Genomic_DNA"/>
</dbReference>
<comment type="caution">
    <text evidence="1">The sequence shown here is derived from an EMBL/GenBank/DDBJ whole genome shotgun (WGS) entry which is preliminary data.</text>
</comment>
<protein>
    <recommendedName>
        <fullName evidence="3">Carboxypeptidase regulatory-like domain-containing protein</fullName>
    </recommendedName>
</protein>
<proteinExistence type="predicted"/>
<accession>A0ABW4TIW2</accession>
<organism evidence="1 2">
    <name type="scientific">Nocardioides aestuarii</name>
    <dbReference type="NCBI Taxonomy" id="252231"/>
    <lineage>
        <taxon>Bacteria</taxon>
        <taxon>Bacillati</taxon>
        <taxon>Actinomycetota</taxon>
        <taxon>Actinomycetes</taxon>
        <taxon>Propionibacteriales</taxon>
        <taxon>Nocardioidaceae</taxon>
        <taxon>Nocardioides</taxon>
    </lineage>
</organism>
<dbReference type="RefSeq" id="WP_343915648.1">
    <property type="nucleotide sequence ID" value="NZ_BAAAJT010000002.1"/>
</dbReference>
<evidence type="ECO:0000313" key="1">
    <source>
        <dbReference type="EMBL" id="MFD1945457.1"/>
    </source>
</evidence>
<name>A0ABW4TIW2_9ACTN</name>
<keyword evidence="2" id="KW-1185">Reference proteome</keyword>
<dbReference type="Proteomes" id="UP001597351">
    <property type="component" value="Unassembled WGS sequence"/>
</dbReference>
<gene>
    <name evidence="1" type="ORF">ACFSDE_01535</name>
</gene>
<evidence type="ECO:0008006" key="3">
    <source>
        <dbReference type="Google" id="ProtNLM"/>
    </source>
</evidence>
<reference evidence="2" key="1">
    <citation type="journal article" date="2019" name="Int. J. Syst. Evol. Microbiol.">
        <title>The Global Catalogue of Microorganisms (GCM) 10K type strain sequencing project: providing services to taxonomists for standard genome sequencing and annotation.</title>
        <authorList>
            <consortium name="The Broad Institute Genomics Platform"/>
            <consortium name="The Broad Institute Genome Sequencing Center for Infectious Disease"/>
            <person name="Wu L."/>
            <person name="Ma J."/>
        </authorList>
    </citation>
    <scope>NUCLEOTIDE SEQUENCE [LARGE SCALE GENOMIC DNA]</scope>
    <source>
        <strain evidence="2">CGMCC 1.12477</strain>
    </source>
</reference>
<sequence>MSADVPERDPLLDELAAAFELHDPAPDGLAERALQSVHAALEADDLDLELELLVLLDRSTELAGTRAGAGPVTLQFAADELQLLLRVTPVDAGRCRVDAWLTPEEGWSVTAVQGRRHTPAVVAAPGRFEFPDLARGATRLVVTATGTDVRLLGTSPFDL</sequence>